<dbReference type="PANTHER" id="PTHR30600:SF9">
    <property type="entry name" value="BLR7738 PROTEIN"/>
    <property type="match status" value="1"/>
</dbReference>
<dbReference type="GO" id="GO:0009055">
    <property type="term" value="F:electron transfer activity"/>
    <property type="evidence" value="ECO:0007669"/>
    <property type="project" value="InterPro"/>
</dbReference>
<dbReference type="GO" id="GO:0004130">
    <property type="term" value="F:cytochrome-c peroxidase activity"/>
    <property type="evidence" value="ECO:0007669"/>
    <property type="project" value="TreeGrafter"/>
</dbReference>
<name>A0A0M7AZY9_9HYPH</name>
<keyword evidence="2 4" id="KW-0479">Metal-binding</keyword>
<dbReference type="PROSITE" id="PS51007">
    <property type="entry name" value="CYTC"/>
    <property type="match status" value="1"/>
</dbReference>
<evidence type="ECO:0000256" key="4">
    <source>
        <dbReference type="PROSITE-ProRule" id="PRU00433"/>
    </source>
</evidence>
<evidence type="ECO:0000313" key="7">
    <source>
        <dbReference type="EMBL" id="CTQ78753.1"/>
    </source>
</evidence>
<keyword evidence="3 4" id="KW-0408">Iron</keyword>
<dbReference type="InterPro" id="IPR051395">
    <property type="entry name" value="Cytochrome_c_Peroxidase/MauG"/>
</dbReference>
<gene>
    <name evidence="7" type="ORF">LA5096_05810</name>
</gene>
<keyword evidence="5" id="KW-1133">Transmembrane helix</keyword>
<evidence type="ECO:0000256" key="3">
    <source>
        <dbReference type="ARBA" id="ARBA00023004"/>
    </source>
</evidence>
<dbReference type="OrthoDB" id="417271at2"/>
<dbReference type="RefSeq" id="WP_055404445.1">
    <property type="nucleotide sequence ID" value="NZ_CXWA01000009.1"/>
</dbReference>
<keyword evidence="5" id="KW-0812">Transmembrane</keyword>
<protein>
    <recommendedName>
        <fullName evidence="6">Cytochrome c domain-containing protein</fullName>
    </recommendedName>
</protein>
<dbReference type="GO" id="GO:0046872">
    <property type="term" value="F:metal ion binding"/>
    <property type="evidence" value="ECO:0007669"/>
    <property type="project" value="UniProtKB-KW"/>
</dbReference>
<dbReference type="Gene3D" id="1.10.760.10">
    <property type="entry name" value="Cytochrome c-like domain"/>
    <property type="match status" value="1"/>
</dbReference>
<feature type="transmembrane region" description="Helical" evidence="5">
    <location>
        <begin position="14"/>
        <end position="36"/>
    </location>
</feature>
<dbReference type="STRING" id="311410.LA5095_05235"/>
<dbReference type="GO" id="GO:0020037">
    <property type="term" value="F:heme binding"/>
    <property type="evidence" value="ECO:0007669"/>
    <property type="project" value="InterPro"/>
</dbReference>
<feature type="domain" description="Cytochrome c" evidence="6">
    <location>
        <begin position="354"/>
        <end position="547"/>
    </location>
</feature>
<dbReference type="PANTHER" id="PTHR30600">
    <property type="entry name" value="CYTOCHROME C PEROXIDASE-RELATED"/>
    <property type="match status" value="1"/>
</dbReference>
<evidence type="ECO:0000256" key="1">
    <source>
        <dbReference type="ARBA" id="ARBA00022617"/>
    </source>
</evidence>
<dbReference type="EMBL" id="CXWC01000015">
    <property type="protein sequence ID" value="CTQ78753.1"/>
    <property type="molecule type" value="Genomic_DNA"/>
</dbReference>
<accession>A0A0M7AZY9</accession>
<dbReference type="InterPro" id="IPR009056">
    <property type="entry name" value="Cyt_c-like_dom"/>
</dbReference>
<keyword evidence="8" id="KW-1185">Reference proteome</keyword>
<sequence>MPVSVPRLNYVWRVALWVLNIAILIAVLATGYLVYIERGWAKPIYRDAPQAFRNGTIGTEVMPLPVALVLPDLFPHHFQPGGQEAGTWVEQFGFLDDPDNPDGLPVGFTTTNYRPQTAAPSPVPFVALTCALCHTTEFSTSDGAEPVRLLGPGSVSINLFAWLDAFQSSLIERMPTAPGEPVEDAPFRLTVPAIMATYEEKTGKSLSLPERIMTGLWLRQIRERLLANIERFDEPYGYGRSRDEDVTPTGPTRTLAFRTLLRNVMHYPANNLPIHSKIATIYNQGWRERAQFDGSVSNVEARSSLAAVAAGATEVNLAHPEIVHNIREAIAYTISLAPPKFQDLFPEAGQPDPGAVQRGRQVYRNSCMSCHGDRSGEGWEPGERTHEVIPLSEIGTDPERVMFRHYGEMPDALHAYFPKEHPFAFARDEVHPQPQDADNLAIRGYVAGPVDGAFLRAPFLHNASILTLAELINLEPRRAQFYRGWNTYDTDRAGFASPSAKDSRRYFLFETSAPGNSNAGHNYPWAIDDPERDPAALSDLLAYLKTL</sequence>
<dbReference type="Proteomes" id="UP000049983">
    <property type="component" value="Unassembled WGS sequence"/>
</dbReference>
<dbReference type="GeneID" id="97673049"/>
<reference evidence="8" key="1">
    <citation type="submission" date="2015-07" db="EMBL/GenBank/DDBJ databases">
        <authorList>
            <person name="Rodrigo-Torres Lidia"/>
            <person name="Arahal R.David."/>
        </authorList>
    </citation>
    <scope>NUCLEOTIDE SEQUENCE [LARGE SCALE GENOMIC DNA]</scope>
    <source>
        <strain evidence="8">CECT 5096</strain>
    </source>
</reference>
<evidence type="ECO:0000256" key="2">
    <source>
        <dbReference type="ARBA" id="ARBA00022723"/>
    </source>
</evidence>
<keyword evidence="1 4" id="KW-0349">Heme</keyword>
<keyword evidence="5" id="KW-0472">Membrane</keyword>
<dbReference type="SUPFAM" id="SSF46626">
    <property type="entry name" value="Cytochrome c"/>
    <property type="match status" value="1"/>
</dbReference>
<evidence type="ECO:0000256" key="5">
    <source>
        <dbReference type="SAM" id="Phobius"/>
    </source>
</evidence>
<evidence type="ECO:0000313" key="8">
    <source>
        <dbReference type="Proteomes" id="UP000049983"/>
    </source>
</evidence>
<organism evidence="7 8">
    <name type="scientific">Roseibium album</name>
    <dbReference type="NCBI Taxonomy" id="311410"/>
    <lineage>
        <taxon>Bacteria</taxon>
        <taxon>Pseudomonadati</taxon>
        <taxon>Pseudomonadota</taxon>
        <taxon>Alphaproteobacteria</taxon>
        <taxon>Hyphomicrobiales</taxon>
        <taxon>Stappiaceae</taxon>
        <taxon>Roseibium</taxon>
    </lineage>
</organism>
<dbReference type="AlphaFoldDB" id="A0A0M7AZY9"/>
<evidence type="ECO:0000259" key="6">
    <source>
        <dbReference type="PROSITE" id="PS51007"/>
    </source>
</evidence>
<proteinExistence type="predicted"/>
<dbReference type="InterPro" id="IPR036909">
    <property type="entry name" value="Cyt_c-like_dom_sf"/>
</dbReference>